<protein>
    <submittedName>
        <fullName evidence="7">NADH dehydrogenase FAD-containing subunit</fullName>
    </submittedName>
</protein>
<evidence type="ECO:0000256" key="5">
    <source>
        <dbReference type="ARBA" id="ARBA00023002"/>
    </source>
</evidence>
<organism evidence="7 8">
    <name type="scientific">Micromonospora luteifusca</name>
    <dbReference type="NCBI Taxonomy" id="709860"/>
    <lineage>
        <taxon>Bacteria</taxon>
        <taxon>Bacillati</taxon>
        <taxon>Actinomycetota</taxon>
        <taxon>Actinomycetes</taxon>
        <taxon>Micromonosporales</taxon>
        <taxon>Micromonosporaceae</taxon>
        <taxon>Micromonospora</taxon>
    </lineage>
</organism>
<evidence type="ECO:0000259" key="6">
    <source>
        <dbReference type="Pfam" id="PF07992"/>
    </source>
</evidence>
<evidence type="ECO:0000256" key="1">
    <source>
        <dbReference type="ARBA" id="ARBA00001974"/>
    </source>
</evidence>
<dbReference type="PANTHER" id="PTHR42913:SF3">
    <property type="entry name" value="64 KDA MITOCHONDRIAL NADH DEHYDROGENASE (EUROFUNG)"/>
    <property type="match status" value="1"/>
</dbReference>
<keyword evidence="4" id="KW-0274">FAD</keyword>
<evidence type="ECO:0000256" key="3">
    <source>
        <dbReference type="ARBA" id="ARBA00022630"/>
    </source>
</evidence>
<evidence type="ECO:0000313" key="8">
    <source>
        <dbReference type="Proteomes" id="UP000764837"/>
    </source>
</evidence>
<evidence type="ECO:0000256" key="4">
    <source>
        <dbReference type="ARBA" id="ARBA00022827"/>
    </source>
</evidence>
<feature type="domain" description="FAD/NAD(P)-binding" evidence="6">
    <location>
        <begin position="14"/>
        <end position="298"/>
    </location>
</feature>
<keyword evidence="8" id="KW-1185">Reference proteome</keyword>
<dbReference type="InterPro" id="IPR036188">
    <property type="entry name" value="FAD/NAD-bd_sf"/>
</dbReference>
<reference evidence="7 8" key="1">
    <citation type="submission" date="2021-01" db="EMBL/GenBank/DDBJ databases">
        <title>Sequencing the genomes of 1000 actinobacteria strains.</title>
        <authorList>
            <person name="Klenk H.-P."/>
        </authorList>
    </citation>
    <scope>NUCLEOTIDE SEQUENCE [LARGE SCALE GENOMIC DNA]</scope>
    <source>
        <strain evidence="7 8">DSM 100204</strain>
    </source>
</reference>
<dbReference type="PANTHER" id="PTHR42913">
    <property type="entry name" value="APOPTOSIS-INDUCING FACTOR 1"/>
    <property type="match status" value="1"/>
</dbReference>
<dbReference type="Gene3D" id="3.50.50.100">
    <property type="match status" value="1"/>
</dbReference>
<evidence type="ECO:0000256" key="2">
    <source>
        <dbReference type="ARBA" id="ARBA00005272"/>
    </source>
</evidence>
<gene>
    <name evidence="7" type="ORF">JOD64_000125</name>
</gene>
<comment type="cofactor">
    <cofactor evidence="1">
        <name>FAD</name>
        <dbReference type="ChEBI" id="CHEBI:57692"/>
    </cofactor>
</comment>
<dbReference type="SUPFAM" id="SSF51905">
    <property type="entry name" value="FAD/NAD(P)-binding domain"/>
    <property type="match status" value="1"/>
</dbReference>
<comment type="caution">
    <text evidence="7">The sequence shown here is derived from an EMBL/GenBank/DDBJ whole genome shotgun (WGS) entry which is preliminary data.</text>
</comment>
<sequence>MSTSQGPGTAGTHNVLILGAGYAGMAAATQLAARTRQANVRVTVVNAQERFTERLRLHLTATGQRLAEMDIPELLAGTGAQFVRGWVTAVDAHARTVRIDDSRVLHYDTLVYGLGSVTDTATVPGVEEHAYTLDSAGDAEALADRLARLGRGTVVVGGSGLTGVEAAAEIAERHPELDVVLVGRQELGATMNTKARAHLRAALTRLGVQVITGTAVTTVLPDGVELAGAGTLAADVVLWTGGTRVSPLAAAAGLTVDERGRVVTDATLRSVSHPEVYAIGDAAAIRQGYGVLHGTCQSGMPTGVHAAVSIARTLRGKQPRQFRFGYYHTPVSLGRNDAVVQFTRPDDSPRRGCLTGRTAVWYKETVSASPWPTYRRMTTMPSSGAFWPRGGRFTRLRDAR</sequence>
<keyword evidence="3" id="KW-0285">Flavoprotein</keyword>
<dbReference type="PRINTS" id="PR00411">
    <property type="entry name" value="PNDRDTASEI"/>
</dbReference>
<dbReference type="InterPro" id="IPR051169">
    <property type="entry name" value="NADH-Q_oxidoreductase"/>
</dbReference>
<dbReference type="PRINTS" id="PR00368">
    <property type="entry name" value="FADPNR"/>
</dbReference>
<comment type="similarity">
    <text evidence="2">Belongs to the NADH dehydrogenase family.</text>
</comment>
<keyword evidence="5" id="KW-0560">Oxidoreductase</keyword>
<dbReference type="Pfam" id="PF07992">
    <property type="entry name" value="Pyr_redox_2"/>
    <property type="match status" value="1"/>
</dbReference>
<name>A0ABS2LM04_9ACTN</name>
<accession>A0ABS2LM04</accession>
<dbReference type="InterPro" id="IPR023753">
    <property type="entry name" value="FAD/NAD-binding_dom"/>
</dbReference>
<proteinExistence type="inferred from homology"/>
<dbReference type="Proteomes" id="UP000764837">
    <property type="component" value="Unassembled WGS sequence"/>
</dbReference>
<evidence type="ECO:0000313" key="7">
    <source>
        <dbReference type="EMBL" id="MBM7488903.1"/>
    </source>
</evidence>
<dbReference type="RefSeq" id="WP_204940356.1">
    <property type="nucleotide sequence ID" value="NZ_JAFBBP010000001.1"/>
</dbReference>
<dbReference type="EMBL" id="JAFBBP010000001">
    <property type="protein sequence ID" value="MBM7488903.1"/>
    <property type="molecule type" value="Genomic_DNA"/>
</dbReference>